<name>A0ABY4IQP9_9MICO</name>
<dbReference type="Proteomes" id="UP000831963">
    <property type="component" value="Chromosome"/>
</dbReference>
<protein>
    <submittedName>
        <fullName evidence="1">Uncharacterized protein</fullName>
    </submittedName>
</protein>
<dbReference type="EMBL" id="CP078077">
    <property type="protein sequence ID" value="UPL15120.1"/>
    <property type="molecule type" value="Genomic_DNA"/>
</dbReference>
<sequence>MLAALIRPVESHTVEVAGASLDDVYAQISSHAPDGFDLVSAPVRMLKGTAGIQATARFDRRDGVREISADDMGALEAQVPEGWQMLSVWTL</sequence>
<organism evidence="1 2">
    <name type="scientific">Microbacterium galbinum</name>
    <dbReference type="NCBI Taxonomy" id="2851646"/>
    <lineage>
        <taxon>Bacteria</taxon>
        <taxon>Bacillati</taxon>
        <taxon>Actinomycetota</taxon>
        <taxon>Actinomycetes</taxon>
        <taxon>Micrococcales</taxon>
        <taxon>Microbacteriaceae</taxon>
        <taxon>Microbacterium</taxon>
    </lineage>
</organism>
<dbReference type="RefSeq" id="WP_247622993.1">
    <property type="nucleotide sequence ID" value="NZ_CP078077.1"/>
</dbReference>
<proteinExistence type="predicted"/>
<accession>A0ABY4IQP9</accession>
<gene>
    <name evidence="1" type="ORF">KV396_11790</name>
</gene>
<evidence type="ECO:0000313" key="1">
    <source>
        <dbReference type="EMBL" id="UPL15120.1"/>
    </source>
</evidence>
<evidence type="ECO:0000313" key="2">
    <source>
        <dbReference type="Proteomes" id="UP000831963"/>
    </source>
</evidence>
<reference evidence="1 2" key="1">
    <citation type="submission" date="2021-06" db="EMBL/GenBank/DDBJ databases">
        <title>Genome-based taxonomic framework of Microbacterium strains isolated from marine environment, the description of four new species and reclassification of four preexisting species.</title>
        <authorList>
            <person name="Lee S.D."/>
            <person name="Kim S.-M."/>
            <person name="Byeon Y.-S."/>
            <person name="Yang H.L."/>
            <person name="Kim I.S."/>
        </authorList>
    </citation>
    <scope>NUCLEOTIDE SEQUENCE [LARGE SCALE GENOMIC DNA]</scope>
    <source>
        <strain evidence="1 2">SSW1-36</strain>
    </source>
</reference>
<keyword evidence="2" id="KW-1185">Reference proteome</keyword>